<dbReference type="SUPFAM" id="SSF81383">
    <property type="entry name" value="F-box domain"/>
    <property type="match status" value="1"/>
</dbReference>
<dbReference type="Proteomes" id="UP001362999">
    <property type="component" value="Unassembled WGS sequence"/>
</dbReference>
<dbReference type="SUPFAM" id="SSF52047">
    <property type="entry name" value="RNI-like"/>
    <property type="match status" value="1"/>
</dbReference>
<evidence type="ECO:0000259" key="1">
    <source>
        <dbReference type="Pfam" id="PF12937"/>
    </source>
</evidence>
<evidence type="ECO:0000313" key="2">
    <source>
        <dbReference type="EMBL" id="KAK7022317.1"/>
    </source>
</evidence>
<dbReference type="InterPro" id="IPR032675">
    <property type="entry name" value="LRR_dom_sf"/>
</dbReference>
<evidence type="ECO:0000313" key="3">
    <source>
        <dbReference type="Proteomes" id="UP001362999"/>
    </source>
</evidence>
<dbReference type="EMBL" id="JAWWNJ010000037">
    <property type="protein sequence ID" value="KAK7022317.1"/>
    <property type="molecule type" value="Genomic_DNA"/>
</dbReference>
<dbReference type="AlphaFoldDB" id="A0AAW0B940"/>
<sequence>MSSRDALLKRIDDIHSAIERQKTVSEHDTKALNDLITSLNDTRATLNTLAPVAQLPVEILSHIFKMCDEPWRDNYSRAMASCAPLLLLRVCRSWRDIVMACPLLWTSVCFNTHSGGNNYAKFISAWLGRSRTLPLDIWLSGLISVGTELALEQHASRVRTLEITGFFHEGTSLEHMTLFSSLRILKLSGPKKLAISDYLRILQSTPLLTELGLGSYSSRIDTGEGLAAVVHTSLKTLKLILKDKFVCPSSILSYLTLPALESLTLRCADSATPEYLSKFFARSSPPLKRLEITGFDTAMDIELGYLRLVPTLADLVMTCEGWFDPAATVCARMTSDLVPGLRRLRVASPSFSVSPSFSLGESPRLPVLLWNCSRRCPGLEVVRFGYHSYEVPQDIHDQLQNFTRGGTLHVHIGPWFEEVNCVPCMCSRCGLE</sequence>
<dbReference type="Pfam" id="PF12937">
    <property type="entry name" value="F-box-like"/>
    <property type="match status" value="1"/>
</dbReference>
<proteinExistence type="predicted"/>
<comment type="caution">
    <text evidence="2">The sequence shown here is derived from an EMBL/GenBank/DDBJ whole genome shotgun (WGS) entry which is preliminary data.</text>
</comment>
<gene>
    <name evidence="2" type="ORF">R3P38DRAFT_1116406</name>
</gene>
<dbReference type="InterPro" id="IPR001810">
    <property type="entry name" value="F-box_dom"/>
</dbReference>
<dbReference type="Gene3D" id="1.20.1280.50">
    <property type="match status" value="1"/>
</dbReference>
<dbReference type="Gene3D" id="3.80.10.10">
    <property type="entry name" value="Ribonuclease Inhibitor"/>
    <property type="match status" value="1"/>
</dbReference>
<dbReference type="InterPro" id="IPR036047">
    <property type="entry name" value="F-box-like_dom_sf"/>
</dbReference>
<protein>
    <recommendedName>
        <fullName evidence="1">F-box domain-containing protein</fullName>
    </recommendedName>
</protein>
<name>A0AAW0B940_9AGAR</name>
<keyword evidence="3" id="KW-1185">Reference proteome</keyword>
<organism evidence="2 3">
    <name type="scientific">Favolaschia claudopus</name>
    <dbReference type="NCBI Taxonomy" id="2862362"/>
    <lineage>
        <taxon>Eukaryota</taxon>
        <taxon>Fungi</taxon>
        <taxon>Dikarya</taxon>
        <taxon>Basidiomycota</taxon>
        <taxon>Agaricomycotina</taxon>
        <taxon>Agaricomycetes</taxon>
        <taxon>Agaricomycetidae</taxon>
        <taxon>Agaricales</taxon>
        <taxon>Marasmiineae</taxon>
        <taxon>Mycenaceae</taxon>
        <taxon>Favolaschia</taxon>
    </lineage>
</organism>
<reference evidence="2 3" key="1">
    <citation type="journal article" date="2024" name="J Genomics">
        <title>Draft genome sequencing and assembly of Favolaschia claudopus CIRM-BRFM 2984 isolated from oak limbs.</title>
        <authorList>
            <person name="Navarro D."/>
            <person name="Drula E."/>
            <person name="Chaduli D."/>
            <person name="Cazenave R."/>
            <person name="Ahrendt S."/>
            <person name="Wang J."/>
            <person name="Lipzen A."/>
            <person name="Daum C."/>
            <person name="Barry K."/>
            <person name="Grigoriev I.V."/>
            <person name="Favel A."/>
            <person name="Rosso M.N."/>
            <person name="Martin F."/>
        </authorList>
    </citation>
    <scope>NUCLEOTIDE SEQUENCE [LARGE SCALE GENOMIC DNA]</scope>
    <source>
        <strain evidence="2 3">CIRM-BRFM 2984</strain>
    </source>
</reference>
<accession>A0AAW0B940</accession>
<feature type="domain" description="F-box" evidence="1">
    <location>
        <begin position="53"/>
        <end position="110"/>
    </location>
</feature>